<organism evidence="1 2">
    <name type="scientific">Glossina pallidipes</name>
    <name type="common">Tsetse fly</name>
    <dbReference type="NCBI Taxonomy" id="7398"/>
    <lineage>
        <taxon>Eukaryota</taxon>
        <taxon>Metazoa</taxon>
        <taxon>Ecdysozoa</taxon>
        <taxon>Arthropoda</taxon>
        <taxon>Hexapoda</taxon>
        <taxon>Insecta</taxon>
        <taxon>Pterygota</taxon>
        <taxon>Neoptera</taxon>
        <taxon>Endopterygota</taxon>
        <taxon>Diptera</taxon>
        <taxon>Brachycera</taxon>
        <taxon>Muscomorpha</taxon>
        <taxon>Hippoboscoidea</taxon>
        <taxon>Glossinidae</taxon>
        <taxon>Glossina</taxon>
    </lineage>
</organism>
<dbReference type="VEuPathDB" id="VectorBase:GPAI001075"/>
<sequence length="165" mass="18130">MWRSVKNPTQTYHSLLADCGGAGCVDGDYNLLDGQIDYMDVGIGVQCRGVFSSTSSSKLPVEATLESALAMFDADTLVLPNKFEDSSVEFGVTEKKQKILYKMFQEMQNNVHQMSPEPAREGKQNRVGNLFPLGGLSQRSLCFVSLKTALIDATESWQPLGNNNN</sequence>
<proteinExistence type="predicted"/>
<evidence type="ECO:0000313" key="1">
    <source>
        <dbReference type="EnsemblMetazoa" id="GPAI001075-PA"/>
    </source>
</evidence>
<dbReference type="Proteomes" id="UP000092445">
    <property type="component" value="Unassembled WGS sequence"/>
</dbReference>
<name>A0A1A9Z1S5_GLOPL</name>
<accession>A0A1A9Z1S5</accession>
<protein>
    <submittedName>
        <fullName evidence="1">Uncharacterized protein</fullName>
    </submittedName>
</protein>
<evidence type="ECO:0000313" key="2">
    <source>
        <dbReference type="Proteomes" id="UP000092445"/>
    </source>
</evidence>
<dbReference type="AlphaFoldDB" id="A0A1A9Z1S5"/>
<dbReference type="EnsemblMetazoa" id="GPAI001075-RA">
    <property type="protein sequence ID" value="GPAI001075-PA"/>
    <property type="gene ID" value="GPAI001075"/>
</dbReference>
<reference evidence="1" key="2">
    <citation type="submission" date="2020-05" db="UniProtKB">
        <authorList>
            <consortium name="EnsemblMetazoa"/>
        </authorList>
    </citation>
    <scope>IDENTIFICATION</scope>
    <source>
        <strain evidence="1">IAEA</strain>
    </source>
</reference>
<keyword evidence="2" id="KW-1185">Reference proteome</keyword>
<reference evidence="2" key="1">
    <citation type="submission" date="2014-03" db="EMBL/GenBank/DDBJ databases">
        <authorList>
            <person name="Aksoy S."/>
            <person name="Warren W."/>
            <person name="Wilson R.K."/>
        </authorList>
    </citation>
    <scope>NUCLEOTIDE SEQUENCE [LARGE SCALE GENOMIC DNA]</scope>
    <source>
        <strain evidence="2">IAEA</strain>
    </source>
</reference>